<comment type="caution">
    <text evidence="1">The sequence shown here is derived from an EMBL/GenBank/DDBJ whole genome shotgun (WGS) entry which is preliminary data.</text>
</comment>
<dbReference type="OrthoDB" id="10623706at2759"/>
<proteinExistence type="predicted"/>
<dbReference type="AlphaFoldDB" id="A0A8H3QNP7"/>
<gene>
    <name evidence="1" type="ORF">RCL2_001447600</name>
</gene>
<dbReference type="SUPFAM" id="SSF52540">
    <property type="entry name" value="P-loop containing nucleoside triphosphate hydrolases"/>
    <property type="match status" value="1"/>
</dbReference>
<dbReference type="EMBL" id="BLAL01000169">
    <property type="protein sequence ID" value="GES87485.1"/>
    <property type="molecule type" value="Genomic_DNA"/>
</dbReference>
<dbReference type="Proteomes" id="UP000615446">
    <property type="component" value="Unassembled WGS sequence"/>
</dbReference>
<evidence type="ECO:0000313" key="1">
    <source>
        <dbReference type="EMBL" id="GES87485.1"/>
    </source>
</evidence>
<sequence length="754" mass="87033">MSAKKEMHVSRQCRIGQWIKAQDRDFLEAIENRYISLSPAKSAPGITFLYPKENTFRKEIIEKAYSANNAEEAIHLIKSLIIPDFVGSPADFLTKDVGNKLGIKLPIKDAGDDKVIFENGMEIIPAKNFSPIPPHDGSLAVWIITKGRPALEGEVYKFPQYLIPTKQLYGDSSNKSAWNDLNYNGNHNDMDNFLNYFKKIPGMTSISATDPNFSLNKIQPKIFQDIEVLKTQIQVIRQELLDETDLADLPKRVKSYYLDLANTNKLMGFGPIYPDSTNQALSGLKKLWQDEFRYVMYHALQGMRQDKQPNEDFADIIQCLRDLWTGNNYESEIILTNEKYQNLTIQPRQDLMSLKMFIQSSNFLYIPFPPNDKKGGSQTSQDDMIDHNLGALKTFQASHESPSQEETLSKECVNEIQQYITKNKTLPPGILSLFFVNKLSIQRKPKAGMPSLALETRILDQSKKRWIAETTGALWQKKNVFLEGLIRRITESESKLIELQKKERRLYGTLKISVLKTIAKRFRIPYSNCTHNDIIDELILGDIYHITLTLDQKTFVEKWQERTLILSGKIGTAKTFSLCAMIHRIHTDQPHAQILLLTHNKDSEKKCEKYLYYFGLPLQPTTQLRALSQGCFCITIHKWIEIFFETVSRRWDWILIDDADILLAEGYSPHIRTLYYLTNHYIATETNLDPNSPAEQDLYPNTYELSMNLRSTERIAYFLDWLECEYICWEIWMEKNVKYTLPQNSENKGDGGGE</sequence>
<organism evidence="1 2">
    <name type="scientific">Rhizophagus clarus</name>
    <dbReference type="NCBI Taxonomy" id="94130"/>
    <lineage>
        <taxon>Eukaryota</taxon>
        <taxon>Fungi</taxon>
        <taxon>Fungi incertae sedis</taxon>
        <taxon>Mucoromycota</taxon>
        <taxon>Glomeromycotina</taxon>
        <taxon>Glomeromycetes</taxon>
        <taxon>Glomerales</taxon>
        <taxon>Glomeraceae</taxon>
        <taxon>Rhizophagus</taxon>
    </lineage>
</organism>
<name>A0A8H3QNP7_9GLOM</name>
<protein>
    <submittedName>
        <fullName evidence="1">60 kDa polyprotein</fullName>
    </submittedName>
</protein>
<accession>A0A8H3QNP7</accession>
<dbReference type="InterPro" id="IPR027417">
    <property type="entry name" value="P-loop_NTPase"/>
</dbReference>
<evidence type="ECO:0000313" key="2">
    <source>
        <dbReference type="Proteomes" id="UP000615446"/>
    </source>
</evidence>
<reference evidence="1" key="1">
    <citation type="submission" date="2019-10" db="EMBL/GenBank/DDBJ databases">
        <title>Conservation and host-specific expression of non-tandemly repeated heterogenous ribosome RNA gene in arbuscular mycorrhizal fungi.</title>
        <authorList>
            <person name="Maeda T."/>
            <person name="Kobayashi Y."/>
            <person name="Nakagawa T."/>
            <person name="Ezawa T."/>
            <person name="Yamaguchi K."/>
            <person name="Bino T."/>
            <person name="Nishimoto Y."/>
            <person name="Shigenobu S."/>
            <person name="Kawaguchi M."/>
        </authorList>
    </citation>
    <scope>NUCLEOTIDE SEQUENCE</scope>
    <source>
        <strain evidence="1">HR1</strain>
    </source>
</reference>